<reference evidence="3 4" key="1">
    <citation type="submission" date="2016-01" db="EMBL/GenBank/DDBJ databases">
        <title>High potential of lignocellulose degradation of a new Verrucomicrobia species.</title>
        <authorList>
            <person name="Wang Y."/>
            <person name="Shi Y."/>
            <person name="Qiu Z."/>
            <person name="Liu S."/>
            <person name="Yang H."/>
        </authorList>
    </citation>
    <scope>NUCLEOTIDE SEQUENCE [LARGE SCALE GENOMIC DNA]</scope>
    <source>
        <strain evidence="3 4">TSB47</strain>
    </source>
</reference>
<name>A0A178ILP0_9BACT</name>
<dbReference type="Pfam" id="PF03321">
    <property type="entry name" value="GH3"/>
    <property type="match status" value="1"/>
</dbReference>
<evidence type="ECO:0000259" key="1">
    <source>
        <dbReference type="Pfam" id="PF23571"/>
    </source>
</evidence>
<keyword evidence="4" id="KW-1185">Reference proteome</keyword>
<dbReference type="GO" id="GO:0016881">
    <property type="term" value="F:acid-amino acid ligase activity"/>
    <property type="evidence" value="ECO:0007669"/>
    <property type="project" value="TreeGrafter"/>
</dbReference>
<protein>
    <recommendedName>
        <fullName evidence="5">GH3 auxin-responsive promoter</fullName>
    </recommendedName>
</protein>
<dbReference type="PANTHER" id="PTHR31901:SF9">
    <property type="entry name" value="GH3 DOMAIN-CONTAINING PROTEIN"/>
    <property type="match status" value="1"/>
</dbReference>
<dbReference type="InterPro" id="IPR055377">
    <property type="entry name" value="GH3_M"/>
</dbReference>
<proteinExistence type="predicted"/>
<dbReference type="GO" id="GO:0005737">
    <property type="term" value="C:cytoplasm"/>
    <property type="evidence" value="ECO:0007669"/>
    <property type="project" value="TreeGrafter"/>
</dbReference>
<organism evidence="3 4">
    <name type="scientific">Termitidicoccus mucosus</name>
    <dbReference type="NCBI Taxonomy" id="1184151"/>
    <lineage>
        <taxon>Bacteria</taxon>
        <taxon>Pseudomonadati</taxon>
        <taxon>Verrucomicrobiota</taxon>
        <taxon>Opitutia</taxon>
        <taxon>Opitutales</taxon>
        <taxon>Opitutaceae</taxon>
        <taxon>Termitidicoccus</taxon>
    </lineage>
</organism>
<evidence type="ECO:0008006" key="5">
    <source>
        <dbReference type="Google" id="ProtNLM"/>
    </source>
</evidence>
<dbReference type="RefSeq" id="WP_068770137.1">
    <property type="nucleotide sequence ID" value="NZ_CP109796.1"/>
</dbReference>
<dbReference type="InterPro" id="IPR055378">
    <property type="entry name" value="GH3_C"/>
</dbReference>
<evidence type="ECO:0000313" key="4">
    <source>
        <dbReference type="Proteomes" id="UP000078486"/>
    </source>
</evidence>
<comment type="caution">
    <text evidence="3">The sequence shown here is derived from an EMBL/GenBank/DDBJ whole genome shotgun (WGS) entry which is preliminary data.</text>
</comment>
<dbReference type="OrthoDB" id="614636at2"/>
<dbReference type="PANTHER" id="PTHR31901">
    <property type="entry name" value="GH3 DOMAIN-CONTAINING PROTEIN"/>
    <property type="match status" value="1"/>
</dbReference>
<dbReference type="InterPro" id="IPR004993">
    <property type="entry name" value="GH3"/>
</dbReference>
<dbReference type="AlphaFoldDB" id="A0A178ILP0"/>
<gene>
    <name evidence="3" type="ORF">AW736_10045</name>
</gene>
<dbReference type="STRING" id="1184151.AW736_10045"/>
<evidence type="ECO:0000313" key="3">
    <source>
        <dbReference type="EMBL" id="OAM90109.1"/>
    </source>
</evidence>
<accession>A0A178ILP0</accession>
<evidence type="ECO:0000259" key="2">
    <source>
        <dbReference type="Pfam" id="PF23572"/>
    </source>
</evidence>
<dbReference type="Proteomes" id="UP000078486">
    <property type="component" value="Unassembled WGS sequence"/>
</dbReference>
<dbReference type="Pfam" id="PF23571">
    <property type="entry name" value="GH3_M"/>
    <property type="match status" value="1"/>
</dbReference>
<feature type="domain" description="GH3 C-terminal" evidence="2">
    <location>
        <begin position="417"/>
        <end position="534"/>
    </location>
</feature>
<dbReference type="EMBL" id="LRRQ01000075">
    <property type="protein sequence ID" value="OAM90109.1"/>
    <property type="molecule type" value="Genomic_DNA"/>
</dbReference>
<sequence length="544" mass="59579">MNSIAASLSALASPGQQSRVPGFARGVLAAGTHFLGARTARRLRDGRAAIRDQNRTLAHLCARLARTAYGRAHGLDSQTSYTRFRDSVPLQTYEGFLPFIERMKTGETDVLWPGRCSFYAVSSGTTAGRTKYLPVTDGMLAHFRKAGLDSLLYYTARVGHTGVFRGRHLFLGGSTTLARLEECKRFPACAGDLSGITAVNLPGWVERFLYEPGRSIAQMADWPAKIQAIAERTWNRDITLLAGIPSWVLILAEAVKARASTGKARPADLRDVWPNLECLVHGGVPISPFRDELRAQLGRDVNFHEVYPASEGFIATQDAEAALGLRLMTDAGLFFEFLPMEDYDDAGLARLGPRAMPLEAVRAGVDYALVLSTPAGLTRYVIGDVVRFLSTDIPRLIYVGRTALQLSAFGEHVIEKELTDALLAVCRRHGLTIANFHVAPLFVDADAGRRRGAHEWWLELKSCDGAEPPSCPLIAAGLDAELQRLNDDYEAKRKGGGLDSPAVRLVKPGVFEHWLRGNGKWGGQSKMPRCRSDRLIADELTKLA</sequence>
<dbReference type="Pfam" id="PF23572">
    <property type="entry name" value="GH3_C"/>
    <property type="match status" value="1"/>
</dbReference>
<feature type="domain" description="GH3 middle" evidence="1">
    <location>
        <begin position="328"/>
        <end position="401"/>
    </location>
</feature>